<gene>
    <name evidence="4" type="ORF">MUA95_05915</name>
</gene>
<dbReference type="InterPro" id="IPR010994">
    <property type="entry name" value="RuvA_2-like"/>
</dbReference>
<evidence type="ECO:0000313" key="4">
    <source>
        <dbReference type="EMBL" id="UXU58306.1"/>
    </source>
</evidence>
<feature type="transmembrane region" description="Helical" evidence="2">
    <location>
        <begin position="14"/>
        <end position="33"/>
    </location>
</feature>
<evidence type="ECO:0000256" key="2">
    <source>
        <dbReference type="SAM" id="Phobius"/>
    </source>
</evidence>
<feature type="domain" description="Helix-hairpin-helix DNA-binding motif class 1" evidence="3">
    <location>
        <begin position="191"/>
        <end position="210"/>
    </location>
</feature>
<organism evidence="4 5">
    <name type="scientific">Staphylococcus agnetis</name>
    <dbReference type="NCBI Taxonomy" id="985762"/>
    <lineage>
        <taxon>Bacteria</taxon>
        <taxon>Bacillati</taxon>
        <taxon>Bacillota</taxon>
        <taxon>Bacilli</taxon>
        <taxon>Bacillales</taxon>
        <taxon>Staphylococcaceae</taxon>
        <taxon>Staphylococcus</taxon>
    </lineage>
</organism>
<feature type="compositionally biased region" description="Polar residues" evidence="1">
    <location>
        <begin position="39"/>
        <end position="61"/>
    </location>
</feature>
<dbReference type="Proteomes" id="UP001065705">
    <property type="component" value="Chromosome"/>
</dbReference>
<dbReference type="Gene3D" id="3.10.560.10">
    <property type="entry name" value="Outer membrane lipoprotein wza domain like"/>
    <property type="match status" value="1"/>
</dbReference>
<proteinExistence type="predicted"/>
<dbReference type="InterPro" id="IPR003583">
    <property type="entry name" value="Hlx-hairpin-Hlx_DNA-bd_motif"/>
</dbReference>
<feature type="domain" description="Helix-hairpin-helix DNA-binding motif class 1" evidence="3">
    <location>
        <begin position="161"/>
        <end position="180"/>
    </location>
</feature>
<evidence type="ECO:0000256" key="1">
    <source>
        <dbReference type="SAM" id="MobiDB-lite"/>
    </source>
</evidence>
<dbReference type="AlphaFoldDB" id="A0ABD7TVN6"/>
<dbReference type="PANTHER" id="PTHR21180:SF32">
    <property type="entry name" value="ENDONUCLEASE_EXONUCLEASE_PHOSPHATASE FAMILY DOMAIN-CONTAINING PROTEIN 1"/>
    <property type="match status" value="1"/>
</dbReference>
<dbReference type="EMBL" id="CP094809">
    <property type="protein sequence ID" value="UXU58306.1"/>
    <property type="molecule type" value="Genomic_DNA"/>
</dbReference>
<keyword evidence="2" id="KW-1133">Transmembrane helix</keyword>
<protein>
    <submittedName>
        <fullName evidence="4">Helix-hairpin-helix domain-containing protein</fullName>
    </submittedName>
</protein>
<reference evidence="4" key="1">
    <citation type="submission" date="2022-03" db="EMBL/GenBank/DDBJ databases">
        <title>Comparative Genomics of East African Camel-Associated Staphylococcaceae spp.: Diversity and Inheritance of Traits Involved in Host-Pathogen Interactions.</title>
        <authorList>
            <person name="Akarsu H."/>
            <person name="Liljander A."/>
            <person name="Younan M."/>
            <person name="Brodard I."/>
            <person name="Glucks I."/>
            <person name="Labroussaa F."/>
            <person name="Overesch G."/>
            <person name="Kuhnert P."/>
            <person name="Perreten V."/>
            <person name="Drexler J.F."/>
            <person name="Corman V.M."/>
            <person name="Falquet L."/>
            <person name="Jores J."/>
        </authorList>
    </citation>
    <scope>NUCLEOTIDE SEQUENCE</scope>
    <source>
        <strain evidence="4">IVB6197</strain>
    </source>
</reference>
<dbReference type="PANTHER" id="PTHR21180">
    <property type="entry name" value="ENDONUCLEASE/EXONUCLEASE/PHOSPHATASE FAMILY DOMAIN-CONTAINING PROTEIN 1"/>
    <property type="match status" value="1"/>
</dbReference>
<dbReference type="Gene3D" id="1.10.150.310">
    <property type="entry name" value="Tex RuvX-like domain-like"/>
    <property type="match status" value="1"/>
</dbReference>
<keyword evidence="2" id="KW-0812">Transmembrane</keyword>
<name>A0ABD7TVN6_9STAP</name>
<dbReference type="NCBIfam" id="TIGR00426">
    <property type="entry name" value="competence protein ComEA helix-hairpin-helix repeat region"/>
    <property type="match status" value="1"/>
</dbReference>
<sequence>MYDQIQQRLKQPKYYLTVLILLFLIALAVILYMNHSTNEVSSPSPVTETNQSELLTQQTSTHKQDTPPITDIIVDIKGAVSHPRTYTMKSNQRVDDLLKKAGVLHNADVSQINLAEKLMDQKMIYVPFKGEKLTIQHAQNMTSVTTESDIKPINLNLAQTSDLTEIPGIGPSKAELIINYREEKGGFKTVEELKEVKGIGEKTFEKLKPYFVV</sequence>
<dbReference type="InterPro" id="IPR004509">
    <property type="entry name" value="Competence_ComEA_HhH"/>
</dbReference>
<dbReference type="SUPFAM" id="SSF47781">
    <property type="entry name" value="RuvA domain 2-like"/>
    <property type="match status" value="1"/>
</dbReference>
<dbReference type="InterPro" id="IPR051675">
    <property type="entry name" value="Endo/Exo/Phosphatase_dom_1"/>
</dbReference>
<accession>A0ABD7TVN6</accession>
<dbReference type="SMART" id="SM00278">
    <property type="entry name" value="HhH1"/>
    <property type="match status" value="2"/>
</dbReference>
<keyword evidence="2" id="KW-0472">Membrane</keyword>
<feature type="region of interest" description="Disordered" evidence="1">
    <location>
        <begin position="39"/>
        <end position="66"/>
    </location>
</feature>
<dbReference type="RefSeq" id="WP_262626802.1">
    <property type="nucleotide sequence ID" value="NZ_CP094809.1"/>
</dbReference>
<dbReference type="Pfam" id="PF12836">
    <property type="entry name" value="HHH_3"/>
    <property type="match status" value="1"/>
</dbReference>
<evidence type="ECO:0000313" key="5">
    <source>
        <dbReference type="Proteomes" id="UP001065705"/>
    </source>
</evidence>
<evidence type="ECO:0000259" key="3">
    <source>
        <dbReference type="SMART" id="SM00278"/>
    </source>
</evidence>